<dbReference type="Gene3D" id="1.20.120.530">
    <property type="entry name" value="GntR ligand-binding domain-like"/>
    <property type="match status" value="1"/>
</dbReference>
<dbReference type="SUPFAM" id="SSF48008">
    <property type="entry name" value="GntR ligand-binding domain-like"/>
    <property type="match status" value="1"/>
</dbReference>
<evidence type="ECO:0000256" key="5">
    <source>
        <dbReference type="ARBA" id="ARBA00037357"/>
    </source>
</evidence>
<dbReference type="PRINTS" id="PR00035">
    <property type="entry name" value="HTHGNTR"/>
</dbReference>
<dbReference type="AlphaFoldDB" id="A0A5J6PY18"/>
<dbReference type="Gene3D" id="1.10.10.10">
    <property type="entry name" value="Winged helix-like DNA-binding domain superfamily/Winged helix DNA-binding domain"/>
    <property type="match status" value="1"/>
</dbReference>
<dbReference type="Proteomes" id="UP000325713">
    <property type="component" value="Chromosome"/>
</dbReference>
<accession>A0A5J6PY18</accession>
<dbReference type="PANTHER" id="PTHR43537">
    <property type="entry name" value="TRANSCRIPTIONAL REGULATOR, GNTR FAMILY"/>
    <property type="match status" value="1"/>
</dbReference>
<dbReference type="SMART" id="SM00895">
    <property type="entry name" value="FCD"/>
    <property type="match status" value="1"/>
</dbReference>
<dbReference type="InterPro" id="IPR036390">
    <property type="entry name" value="WH_DNA-bd_sf"/>
</dbReference>
<evidence type="ECO:0000256" key="6">
    <source>
        <dbReference type="ARBA" id="ARBA00039592"/>
    </source>
</evidence>
<organism evidence="8 9">
    <name type="scientific">Neisseria zalophi</name>
    <dbReference type="NCBI Taxonomy" id="640030"/>
    <lineage>
        <taxon>Bacteria</taxon>
        <taxon>Pseudomonadati</taxon>
        <taxon>Pseudomonadota</taxon>
        <taxon>Betaproteobacteria</taxon>
        <taxon>Neisseriales</taxon>
        <taxon>Neisseriaceae</taxon>
        <taxon>Neisseria</taxon>
    </lineage>
</organism>
<dbReference type="SMART" id="SM00345">
    <property type="entry name" value="HTH_GNTR"/>
    <property type="match status" value="1"/>
</dbReference>
<dbReference type="EMBL" id="CP031700">
    <property type="protein sequence ID" value="QEY27066.1"/>
    <property type="molecule type" value="Genomic_DNA"/>
</dbReference>
<evidence type="ECO:0000256" key="1">
    <source>
        <dbReference type="ARBA" id="ARBA00022491"/>
    </source>
</evidence>
<feature type="domain" description="HTH gntR-type" evidence="7">
    <location>
        <begin position="14"/>
        <end position="82"/>
    </location>
</feature>
<evidence type="ECO:0000256" key="4">
    <source>
        <dbReference type="ARBA" id="ARBA00023163"/>
    </source>
</evidence>
<keyword evidence="1" id="KW-0678">Repressor</keyword>
<evidence type="ECO:0000313" key="9">
    <source>
        <dbReference type="Proteomes" id="UP000325713"/>
    </source>
</evidence>
<dbReference type="GO" id="GO:0003700">
    <property type="term" value="F:DNA-binding transcription factor activity"/>
    <property type="evidence" value="ECO:0007669"/>
    <property type="project" value="InterPro"/>
</dbReference>
<dbReference type="SUPFAM" id="SSF46785">
    <property type="entry name" value="Winged helix' DNA-binding domain"/>
    <property type="match status" value="1"/>
</dbReference>
<evidence type="ECO:0000259" key="7">
    <source>
        <dbReference type="PROSITE" id="PS50949"/>
    </source>
</evidence>
<keyword evidence="3" id="KW-0238">DNA-binding</keyword>
<gene>
    <name evidence="8" type="ORF">D0T92_11305</name>
</gene>
<dbReference type="InterPro" id="IPR036388">
    <property type="entry name" value="WH-like_DNA-bd_sf"/>
</dbReference>
<dbReference type="InterPro" id="IPR000524">
    <property type="entry name" value="Tscrpt_reg_HTH_GntR"/>
</dbReference>
<name>A0A5J6PY18_9NEIS</name>
<dbReference type="PROSITE" id="PS50949">
    <property type="entry name" value="HTH_GNTR"/>
    <property type="match status" value="1"/>
</dbReference>
<protein>
    <recommendedName>
        <fullName evidence="6">Pyruvate dehydrogenase complex repressor</fullName>
    </recommendedName>
</protein>
<dbReference type="PANTHER" id="PTHR43537:SF34">
    <property type="entry name" value="PYRUVATE DEHYDROGENASE COMPLEX REPRESSOR"/>
    <property type="match status" value="1"/>
</dbReference>
<evidence type="ECO:0000256" key="3">
    <source>
        <dbReference type="ARBA" id="ARBA00023125"/>
    </source>
</evidence>
<keyword evidence="2" id="KW-0805">Transcription regulation</keyword>
<dbReference type="RefSeq" id="WP_151052901.1">
    <property type="nucleotide sequence ID" value="NZ_CP031700.1"/>
</dbReference>
<proteinExistence type="predicted"/>
<sequence length="264" mass="29944">MNINQHTTANIRLPGIGMQIASILEERILQNVYPIGSKLPPERALAAEFDVSRQSIRSALRILAVRGMLHTRQGDGHYVSGEVEKNFHYGWEDLIDEHQGMENEVLDFRRGIEGMLAALAAQRRTESDLIRMQMWLDKLKEAYAHNDLDQQSAADVAFHQTIAEAAHNILFTRLSDGLLRLLTSQTKRNLGNMFGVSDIHMRLTDQHEAIYTAIRQQNVEAAMQAAYQHLDYVQSSLLLQREQQEREAVSHALAAGDKYKPGFK</sequence>
<evidence type="ECO:0000313" key="8">
    <source>
        <dbReference type="EMBL" id="QEY27066.1"/>
    </source>
</evidence>
<dbReference type="InterPro" id="IPR011711">
    <property type="entry name" value="GntR_C"/>
</dbReference>
<reference evidence="8 9" key="1">
    <citation type="submission" date="2018-08" db="EMBL/GenBank/DDBJ databases">
        <title>Neisseria zalophi ATCC BAA-2455 complete genome.</title>
        <authorList>
            <person name="Veseli I.A."/>
            <person name="Buttler R."/>
            <person name="Mascarenhas dos Santos A.C."/>
            <person name="Pombert J.-F."/>
        </authorList>
    </citation>
    <scope>NUCLEOTIDE SEQUENCE [LARGE SCALE GENOMIC DNA]</scope>
    <source>
        <strain evidence="8 9">ATCC BAA-2455</strain>
    </source>
</reference>
<dbReference type="OrthoDB" id="5296437at2"/>
<keyword evidence="4" id="KW-0804">Transcription</keyword>
<dbReference type="KEGG" id="nzl:D0T92_11305"/>
<comment type="function">
    <text evidence="5">Transcriptional repressor for the pyruvate dehydrogenase complex genes aceEF and lpd.</text>
</comment>
<dbReference type="Pfam" id="PF07729">
    <property type="entry name" value="FCD"/>
    <property type="match status" value="1"/>
</dbReference>
<evidence type="ECO:0000256" key="2">
    <source>
        <dbReference type="ARBA" id="ARBA00023015"/>
    </source>
</evidence>
<dbReference type="GO" id="GO:0003677">
    <property type="term" value="F:DNA binding"/>
    <property type="evidence" value="ECO:0007669"/>
    <property type="project" value="UniProtKB-KW"/>
</dbReference>
<keyword evidence="9" id="KW-1185">Reference proteome</keyword>
<dbReference type="Pfam" id="PF00392">
    <property type="entry name" value="GntR"/>
    <property type="match status" value="1"/>
</dbReference>
<dbReference type="CDD" id="cd07377">
    <property type="entry name" value="WHTH_GntR"/>
    <property type="match status" value="1"/>
</dbReference>
<dbReference type="InterPro" id="IPR008920">
    <property type="entry name" value="TF_FadR/GntR_C"/>
</dbReference>